<keyword evidence="2" id="KW-1185">Reference proteome</keyword>
<dbReference type="Gene3D" id="1.10.20.10">
    <property type="entry name" value="Histone, subunit A"/>
    <property type="match status" value="1"/>
</dbReference>
<feature type="compositionally biased region" description="Low complexity" evidence="1">
    <location>
        <begin position="19"/>
        <end position="40"/>
    </location>
</feature>
<sequence>MRQKTAPKMIDMENFVPSQFTQDPFAQSQQQPQQQWEDVQIGTQSTSTPIFPRQSQSLFGSANRISPISFDDSFISGDKSDQYEYNYQSQNKNGRNRSVQSAVSGYQSDQVEYEYQPQNKNGRNRSVQSVVSGFQADQGEYGYQSQNLSEINRTSQGSGYQSGGVDRFNSINHTRGGRIKKRVIKRKQGVAIDREIRELQRTTNSLLKMAPFSRIVKETISK</sequence>
<evidence type="ECO:0000313" key="3">
    <source>
        <dbReference type="WBParaSite" id="PSU_v2.g13609.t1"/>
    </source>
</evidence>
<evidence type="ECO:0000313" key="2">
    <source>
        <dbReference type="Proteomes" id="UP000887577"/>
    </source>
</evidence>
<feature type="region of interest" description="Disordered" evidence="1">
    <location>
        <begin position="1"/>
        <end position="48"/>
    </location>
</feature>
<evidence type="ECO:0000256" key="1">
    <source>
        <dbReference type="SAM" id="MobiDB-lite"/>
    </source>
</evidence>
<dbReference type="GO" id="GO:0046982">
    <property type="term" value="F:protein heterodimerization activity"/>
    <property type="evidence" value="ECO:0007669"/>
    <property type="project" value="InterPro"/>
</dbReference>
<feature type="region of interest" description="Disordered" evidence="1">
    <location>
        <begin position="153"/>
        <end position="172"/>
    </location>
</feature>
<dbReference type="Proteomes" id="UP000887577">
    <property type="component" value="Unplaced"/>
</dbReference>
<accession>A0A914Y2Z3</accession>
<dbReference type="InterPro" id="IPR009072">
    <property type="entry name" value="Histone-fold"/>
</dbReference>
<dbReference type="AlphaFoldDB" id="A0A914Y2Z3"/>
<dbReference type="WBParaSite" id="PSU_v2.g13609.t1">
    <property type="protein sequence ID" value="PSU_v2.g13609.t1"/>
    <property type="gene ID" value="PSU_v2.g13609"/>
</dbReference>
<name>A0A914Y2Z3_9BILA</name>
<proteinExistence type="predicted"/>
<reference evidence="3" key="1">
    <citation type="submission" date="2022-11" db="UniProtKB">
        <authorList>
            <consortium name="WormBaseParasite"/>
        </authorList>
    </citation>
    <scope>IDENTIFICATION</scope>
</reference>
<protein>
    <submittedName>
        <fullName evidence="3">BHLH domain-containing protein</fullName>
    </submittedName>
</protein>
<organism evidence="2 3">
    <name type="scientific">Panagrolaimus superbus</name>
    <dbReference type="NCBI Taxonomy" id="310955"/>
    <lineage>
        <taxon>Eukaryota</taxon>
        <taxon>Metazoa</taxon>
        <taxon>Ecdysozoa</taxon>
        <taxon>Nematoda</taxon>
        <taxon>Chromadorea</taxon>
        <taxon>Rhabditida</taxon>
        <taxon>Tylenchina</taxon>
        <taxon>Panagrolaimomorpha</taxon>
        <taxon>Panagrolaimoidea</taxon>
        <taxon>Panagrolaimidae</taxon>
        <taxon>Panagrolaimus</taxon>
    </lineage>
</organism>